<accession>W5WE97</accession>
<protein>
    <recommendedName>
        <fullName evidence="4">Peptidase S33 tripeptidyl aminopeptidase-like C-terminal domain-containing protein</fullName>
    </recommendedName>
</protein>
<organism evidence="5 6">
    <name type="scientific">Kutzneria albida DSM 43870</name>
    <dbReference type="NCBI Taxonomy" id="1449976"/>
    <lineage>
        <taxon>Bacteria</taxon>
        <taxon>Bacillati</taxon>
        <taxon>Actinomycetota</taxon>
        <taxon>Actinomycetes</taxon>
        <taxon>Pseudonocardiales</taxon>
        <taxon>Pseudonocardiaceae</taxon>
        <taxon>Kutzneria</taxon>
    </lineage>
</organism>
<dbReference type="Gene3D" id="3.40.50.1820">
    <property type="entry name" value="alpha/beta hydrolase"/>
    <property type="match status" value="1"/>
</dbReference>
<feature type="chain" id="PRO_5004875357" description="Peptidase S33 tripeptidyl aminopeptidase-like C-terminal domain-containing protein" evidence="3">
    <location>
        <begin position="25"/>
        <end position="495"/>
    </location>
</feature>
<feature type="domain" description="Peptidase S33 tripeptidyl aminopeptidase-like C-terminal" evidence="4">
    <location>
        <begin position="382"/>
        <end position="474"/>
    </location>
</feature>
<dbReference type="InterPro" id="IPR029058">
    <property type="entry name" value="AB_hydrolase_fold"/>
</dbReference>
<dbReference type="PANTHER" id="PTHR43248">
    <property type="entry name" value="2-SUCCINYL-6-HYDROXY-2,4-CYCLOHEXADIENE-1-CARBOXYLATE SYNTHASE"/>
    <property type="match status" value="1"/>
</dbReference>
<dbReference type="OrthoDB" id="4006962at2"/>
<keyword evidence="2" id="KW-0378">Hydrolase</keyword>
<sequence length="495" mass="53633">MRSRALTAVLSAVLLLPLAGTAVATPTSPRIAWHACGDVGGECATIAVPIDWANPSGPKFDLAIGRRRATDPAHRIGVLFSAPGGPGGSGIDEYTLKNEIPADSVLYQRFDIVTWDPRGVKRSHEVQCDSALLEQAPTTFPDNEEQYRKLLAHNAKLGADCRAHTGPLFDHVDTVSAVRDLEAIRAALGEQTLSFYGVSYGTQVGQQYAELFGDRVRAMAIDSNMDHSMVSGAKYIETASADLEGSFTAFADWCARTANCPLYGTDVRKVWDGLLAKAEAGTLTDPKDGEEISSEALQSELMNAMYEPRKQWYGEADRLKSLNAGTPDKTTAAAKAKLTGNSYQAIWCEDWNWRVSGFSELKAYRDNAAKHAPRTKLSALWSDVTTCLGWPAKVVNPQHRLDVHGDPSILIVKGKYDVATPRAWNYAVAEQLDGAALLEYDGIGHGQFFNSSCVRAKVEEYLVTEQAPARGTRCAAVWPTTPPSAPAPIKPIHSA</sequence>
<dbReference type="SUPFAM" id="SSF53474">
    <property type="entry name" value="alpha/beta-Hydrolases"/>
    <property type="match status" value="1"/>
</dbReference>
<evidence type="ECO:0000313" key="5">
    <source>
        <dbReference type="EMBL" id="AHH99095.1"/>
    </source>
</evidence>
<name>W5WE97_9PSEU</name>
<dbReference type="KEGG" id="kal:KALB_5734"/>
<keyword evidence="6" id="KW-1185">Reference proteome</keyword>
<dbReference type="Proteomes" id="UP000019225">
    <property type="component" value="Chromosome"/>
</dbReference>
<comment type="similarity">
    <text evidence="1">Belongs to the peptidase S33 family.</text>
</comment>
<dbReference type="EMBL" id="CP007155">
    <property type="protein sequence ID" value="AHH99095.1"/>
    <property type="molecule type" value="Genomic_DNA"/>
</dbReference>
<dbReference type="InterPro" id="IPR051601">
    <property type="entry name" value="Serine_prot/Carboxylest_S33"/>
</dbReference>
<keyword evidence="3" id="KW-0732">Signal</keyword>
<gene>
    <name evidence="5" type="ORF">KALB_5734</name>
</gene>
<feature type="signal peptide" evidence="3">
    <location>
        <begin position="1"/>
        <end position="24"/>
    </location>
</feature>
<reference evidence="5 6" key="1">
    <citation type="journal article" date="2014" name="BMC Genomics">
        <title>Complete genome sequence of producer of the glycopeptide antibiotic Aculeximycin Kutzneria albida DSM 43870T, a representative of minor genus of Pseudonocardiaceae.</title>
        <authorList>
            <person name="Rebets Y."/>
            <person name="Tokovenko B."/>
            <person name="Lushchyk I."/>
            <person name="Ruckert C."/>
            <person name="Zaburannyi N."/>
            <person name="Bechthold A."/>
            <person name="Kalinowski J."/>
            <person name="Luzhetskyy A."/>
        </authorList>
    </citation>
    <scope>NUCLEOTIDE SEQUENCE [LARGE SCALE GENOMIC DNA]</scope>
    <source>
        <strain evidence="5">DSM 43870</strain>
    </source>
</reference>
<dbReference type="STRING" id="1449976.KALB_5734"/>
<evidence type="ECO:0000256" key="2">
    <source>
        <dbReference type="ARBA" id="ARBA00022801"/>
    </source>
</evidence>
<dbReference type="GO" id="GO:0016787">
    <property type="term" value="F:hydrolase activity"/>
    <property type="evidence" value="ECO:0007669"/>
    <property type="project" value="UniProtKB-KW"/>
</dbReference>
<dbReference type="eggNOG" id="COG0596">
    <property type="taxonomic scope" value="Bacteria"/>
</dbReference>
<evidence type="ECO:0000313" key="6">
    <source>
        <dbReference type="Proteomes" id="UP000019225"/>
    </source>
</evidence>
<dbReference type="HOGENOM" id="CLU_013364_3_3_11"/>
<dbReference type="Pfam" id="PF08386">
    <property type="entry name" value="Abhydrolase_4"/>
    <property type="match status" value="1"/>
</dbReference>
<dbReference type="PANTHER" id="PTHR43248:SF30">
    <property type="entry name" value="AB HYDROLASE-1 DOMAIN-CONTAINING PROTEIN"/>
    <property type="match status" value="1"/>
</dbReference>
<dbReference type="PATRIC" id="fig|1449976.3.peg.5756"/>
<evidence type="ECO:0000256" key="3">
    <source>
        <dbReference type="SAM" id="SignalP"/>
    </source>
</evidence>
<evidence type="ECO:0000256" key="1">
    <source>
        <dbReference type="ARBA" id="ARBA00010088"/>
    </source>
</evidence>
<dbReference type="AlphaFoldDB" id="W5WE97"/>
<dbReference type="InterPro" id="IPR013595">
    <property type="entry name" value="Pept_S33_TAP-like_C"/>
</dbReference>
<proteinExistence type="inferred from homology"/>
<evidence type="ECO:0000259" key="4">
    <source>
        <dbReference type="Pfam" id="PF08386"/>
    </source>
</evidence>
<dbReference type="RefSeq" id="WP_025359031.1">
    <property type="nucleotide sequence ID" value="NZ_CP007155.1"/>
</dbReference>